<feature type="transmembrane region" description="Helical" evidence="1">
    <location>
        <begin position="104"/>
        <end position="125"/>
    </location>
</feature>
<keyword evidence="1" id="KW-1133">Transmembrane helix</keyword>
<feature type="transmembrane region" description="Helical" evidence="1">
    <location>
        <begin position="73"/>
        <end position="92"/>
    </location>
</feature>
<accession>A0ABZ2VYR5</accession>
<dbReference type="RefSeq" id="WP_117619105.1">
    <property type="nucleotide sequence ID" value="NZ_CP101118.1"/>
</dbReference>
<evidence type="ECO:0000313" key="2">
    <source>
        <dbReference type="EMBL" id="WZF87504.1"/>
    </source>
</evidence>
<dbReference type="EMBL" id="CP101118">
    <property type="protein sequence ID" value="WZF87504.1"/>
    <property type="molecule type" value="Genomic_DNA"/>
</dbReference>
<keyword evidence="1" id="KW-0812">Transmembrane</keyword>
<feature type="transmembrane region" description="Helical" evidence="1">
    <location>
        <begin position="252"/>
        <end position="270"/>
    </location>
</feature>
<evidence type="ECO:0000313" key="3">
    <source>
        <dbReference type="Proteomes" id="UP001475781"/>
    </source>
</evidence>
<protein>
    <submittedName>
        <fullName evidence="2">Uncharacterized protein</fullName>
    </submittedName>
</protein>
<dbReference type="Proteomes" id="UP001475781">
    <property type="component" value="Chromosome"/>
</dbReference>
<keyword evidence="3" id="KW-1185">Reference proteome</keyword>
<keyword evidence="1" id="KW-0472">Membrane</keyword>
<gene>
    <name evidence="2" type="ORF">NLK58_14275</name>
</gene>
<reference evidence="2 3" key="1">
    <citation type="submission" date="2022-07" db="EMBL/GenBank/DDBJ databases">
        <title>A copper resistant bacterium isolated from sediment samples of deep sea hydrothermal areas.</title>
        <authorList>
            <person name="Zeng X."/>
        </authorList>
    </citation>
    <scope>NUCLEOTIDE SEQUENCE [LARGE SCALE GENOMIC DNA]</scope>
    <source>
        <strain evidence="3">CuT 6</strain>
    </source>
</reference>
<proteinExistence type="predicted"/>
<evidence type="ECO:0000256" key="1">
    <source>
        <dbReference type="SAM" id="Phobius"/>
    </source>
</evidence>
<sequence length="291" mass="34597">MKDSPLICDFPETDLEDLLETRVFHTRGARLASPPAKPVVGVSDSSEEMELAVAYICERFIDLRTAFSLFRRGMLVVVNLFMVAILLLMWLMDNFYSEALMATAAFLVPVWAACYLFEIFFPLTLPVRIDREGKCVYVVRRGTCYQIPWQELEVAFSYNWQYFGSGVMWDKQYYAHIYLRDKNYLCGRRPKKQLERKKFFSCYKEEDLYRRWNFVLRFFNRGRLPEDSDNLALANYDSYLDEMQGKSLRAKVFGHLVFIFLMPTVIWWKFSPFKYKWPKEIEAIFGKANYY</sequence>
<name>A0ABZ2VYR5_9GAMM</name>
<organism evidence="2 3">
    <name type="scientific">Marinobacter metalliresistant</name>
    <dbReference type="NCBI Taxonomy" id="2961995"/>
    <lineage>
        <taxon>Bacteria</taxon>
        <taxon>Pseudomonadati</taxon>
        <taxon>Pseudomonadota</taxon>
        <taxon>Gammaproteobacteria</taxon>
        <taxon>Pseudomonadales</taxon>
        <taxon>Marinobacteraceae</taxon>
        <taxon>Marinobacter</taxon>
    </lineage>
</organism>